<evidence type="ECO:0000256" key="1">
    <source>
        <dbReference type="SAM" id="MobiDB-lite"/>
    </source>
</evidence>
<dbReference type="Proteomes" id="UP000039865">
    <property type="component" value="Unassembled WGS sequence"/>
</dbReference>
<evidence type="ECO:0000313" key="3">
    <source>
        <dbReference type="Proteomes" id="UP000039865"/>
    </source>
</evidence>
<accession>A0A077ZXT6</accession>
<feature type="compositionally biased region" description="Low complexity" evidence="1">
    <location>
        <begin position="290"/>
        <end position="304"/>
    </location>
</feature>
<proteinExistence type="predicted"/>
<feature type="region of interest" description="Disordered" evidence="1">
    <location>
        <begin position="285"/>
        <end position="304"/>
    </location>
</feature>
<reference evidence="2 3" key="1">
    <citation type="submission" date="2014-06" db="EMBL/GenBank/DDBJ databases">
        <authorList>
            <person name="Swart Estienne"/>
        </authorList>
    </citation>
    <scope>NUCLEOTIDE SEQUENCE [LARGE SCALE GENOMIC DNA]</scope>
    <source>
        <strain evidence="2 3">130c</strain>
    </source>
</reference>
<sequence length="304" mass="36060">MEFEDRRKAHQKTVKWDGLASYILNGNTEYELLVDKLNQFNDETKMLKMFKSQVLMTFHKFQNSFIMMIRNKIVNKQLQNYHTSLIIQPMRIESINKISCMRQSNLFPKKMDLSFKIEKYKERIMQNSTLLRTLNNESGFQLTGISNPTFSFNQSRNSAQKLPMNDQKQNQLNITQQTQLLSQREMNIDTKKIFQNYKRNNLQFQKSLQDTYNNGFNLRGSITERAQSINQQQPQTPTFNKGLDTNILKRLYNYDRSPIQAKQKMLKQIQQKIKLVQPKKEIIETKESSDFSINQSDQDQQNNQ</sequence>
<dbReference type="InParanoid" id="A0A077ZXT6"/>
<dbReference type="AlphaFoldDB" id="A0A077ZXT6"/>
<name>A0A077ZXT6_STYLE</name>
<keyword evidence="3" id="KW-1185">Reference proteome</keyword>
<dbReference type="EMBL" id="CCKQ01003273">
    <property type="protein sequence ID" value="CDW74397.1"/>
    <property type="molecule type" value="Genomic_DNA"/>
</dbReference>
<protein>
    <submittedName>
        <fullName evidence="2">Uncharacterized protein</fullName>
    </submittedName>
</protein>
<evidence type="ECO:0000313" key="2">
    <source>
        <dbReference type="EMBL" id="CDW74397.1"/>
    </source>
</evidence>
<organism evidence="2 3">
    <name type="scientific">Stylonychia lemnae</name>
    <name type="common">Ciliate</name>
    <dbReference type="NCBI Taxonomy" id="5949"/>
    <lineage>
        <taxon>Eukaryota</taxon>
        <taxon>Sar</taxon>
        <taxon>Alveolata</taxon>
        <taxon>Ciliophora</taxon>
        <taxon>Intramacronucleata</taxon>
        <taxon>Spirotrichea</taxon>
        <taxon>Stichotrichia</taxon>
        <taxon>Sporadotrichida</taxon>
        <taxon>Oxytrichidae</taxon>
        <taxon>Stylonychinae</taxon>
        <taxon>Stylonychia</taxon>
    </lineage>
</organism>
<gene>
    <name evidence="2" type="primary">Contig15959.g17007</name>
    <name evidence="2" type="ORF">STYLEM_3376</name>
</gene>